<evidence type="ECO:0000313" key="4">
    <source>
        <dbReference type="Proteomes" id="UP000323506"/>
    </source>
</evidence>
<feature type="chain" id="PRO_5023136247" evidence="2">
    <location>
        <begin position="28"/>
        <end position="101"/>
    </location>
</feature>
<organism evidence="3 4">
    <name type="scientific">Gossypium darwinii</name>
    <name type="common">Darwin's cotton</name>
    <name type="synonym">Gossypium barbadense var. darwinii</name>
    <dbReference type="NCBI Taxonomy" id="34276"/>
    <lineage>
        <taxon>Eukaryota</taxon>
        <taxon>Viridiplantae</taxon>
        <taxon>Streptophyta</taxon>
        <taxon>Embryophyta</taxon>
        <taxon>Tracheophyta</taxon>
        <taxon>Spermatophyta</taxon>
        <taxon>Magnoliopsida</taxon>
        <taxon>eudicotyledons</taxon>
        <taxon>Gunneridae</taxon>
        <taxon>Pentapetalae</taxon>
        <taxon>rosids</taxon>
        <taxon>malvids</taxon>
        <taxon>Malvales</taxon>
        <taxon>Malvaceae</taxon>
        <taxon>Malvoideae</taxon>
        <taxon>Gossypium</taxon>
    </lineage>
</organism>
<sequence length="101" mass="11137">MANIFCSSFSFMFITIIVLSHVLFSNAVSNCNEPCQNPNDCSGQLICLRGRCEDDPNAGTQICNRYRRPTIPPVLPPRKQPAPAPPSFRAPIFRPPPAPLP</sequence>
<name>A0A5D2A643_GOSDA</name>
<dbReference type="EMBL" id="CM017713">
    <property type="protein sequence ID" value="TYG39175.1"/>
    <property type="molecule type" value="Genomic_DNA"/>
</dbReference>
<feature type="region of interest" description="Disordered" evidence="1">
    <location>
        <begin position="69"/>
        <end position="101"/>
    </location>
</feature>
<dbReference type="Proteomes" id="UP000323506">
    <property type="component" value="Chromosome D13"/>
</dbReference>
<feature type="compositionally biased region" description="Pro residues" evidence="1">
    <location>
        <begin position="70"/>
        <end position="101"/>
    </location>
</feature>
<reference evidence="3 4" key="1">
    <citation type="submission" date="2019-06" db="EMBL/GenBank/DDBJ databases">
        <title>WGS assembly of Gossypium darwinii.</title>
        <authorList>
            <person name="Chen Z.J."/>
            <person name="Sreedasyam A."/>
            <person name="Ando A."/>
            <person name="Song Q."/>
            <person name="De L."/>
            <person name="Hulse-Kemp A."/>
            <person name="Ding M."/>
            <person name="Ye W."/>
            <person name="Kirkbride R."/>
            <person name="Jenkins J."/>
            <person name="Plott C."/>
            <person name="Lovell J."/>
            <person name="Lin Y.-M."/>
            <person name="Vaughn R."/>
            <person name="Liu B."/>
            <person name="Li W."/>
            <person name="Simpson S."/>
            <person name="Scheffler B."/>
            <person name="Saski C."/>
            <person name="Grover C."/>
            <person name="Hu G."/>
            <person name="Conover J."/>
            <person name="Carlson J."/>
            <person name="Shu S."/>
            <person name="Boston L."/>
            <person name="Williams M."/>
            <person name="Peterson D."/>
            <person name="Mcgee K."/>
            <person name="Jones D."/>
            <person name="Wendel J."/>
            <person name="Stelly D."/>
            <person name="Grimwood J."/>
            <person name="Schmutz J."/>
        </authorList>
    </citation>
    <scope>NUCLEOTIDE SEQUENCE [LARGE SCALE GENOMIC DNA]</scope>
    <source>
        <strain evidence="3">1808015.09</strain>
    </source>
</reference>
<dbReference type="AlphaFoldDB" id="A0A5D2A643"/>
<keyword evidence="2" id="KW-0732">Signal</keyword>
<proteinExistence type="predicted"/>
<feature type="signal peptide" evidence="2">
    <location>
        <begin position="1"/>
        <end position="27"/>
    </location>
</feature>
<accession>A0A5D2A643</accession>
<evidence type="ECO:0000256" key="1">
    <source>
        <dbReference type="SAM" id="MobiDB-lite"/>
    </source>
</evidence>
<evidence type="ECO:0000313" key="3">
    <source>
        <dbReference type="EMBL" id="TYG39175.1"/>
    </source>
</evidence>
<keyword evidence="4" id="KW-1185">Reference proteome</keyword>
<evidence type="ECO:0000256" key="2">
    <source>
        <dbReference type="SAM" id="SignalP"/>
    </source>
</evidence>
<protein>
    <submittedName>
        <fullName evidence="3">Uncharacterized protein</fullName>
    </submittedName>
</protein>
<gene>
    <name evidence="3" type="ORF">ES288_D13G283300v1</name>
</gene>